<name>A0ABQ4WIT6_9ASTR</name>
<dbReference type="Proteomes" id="UP001151760">
    <property type="component" value="Unassembled WGS sequence"/>
</dbReference>
<evidence type="ECO:0000313" key="2">
    <source>
        <dbReference type="EMBL" id="GJS52806.1"/>
    </source>
</evidence>
<evidence type="ECO:0000313" key="3">
    <source>
        <dbReference type="Proteomes" id="UP001151760"/>
    </source>
</evidence>
<organism evidence="2 3">
    <name type="scientific">Tanacetum coccineum</name>
    <dbReference type="NCBI Taxonomy" id="301880"/>
    <lineage>
        <taxon>Eukaryota</taxon>
        <taxon>Viridiplantae</taxon>
        <taxon>Streptophyta</taxon>
        <taxon>Embryophyta</taxon>
        <taxon>Tracheophyta</taxon>
        <taxon>Spermatophyta</taxon>
        <taxon>Magnoliopsida</taxon>
        <taxon>eudicotyledons</taxon>
        <taxon>Gunneridae</taxon>
        <taxon>Pentapetalae</taxon>
        <taxon>asterids</taxon>
        <taxon>campanulids</taxon>
        <taxon>Asterales</taxon>
        <taxon>Asteraceae</taxon>
        <taxon>Asteroideae</taxon>
        <taxon>Anthemideae</taxon>
        <taxon>Anthemidinae</taxon>
        <taxon>Tanacetum</taxon>
    </lineage>
</organism>
<reference evidence="2" key="2">
    <citation type="submission" date="2022-01" db="EMBL/GenBank/DDBJ databases">
        <authorList>
            <person name="Yamashiro T."/>
            <person name="Shiraishi A."/>
            <person name="Satake H."/>
            <person name="Nakayama K."/>
        </authorList>
    </citation>
    <scope>NUCLEOTIDE SEQUENCE</scope>
</reference>
<dbReference type="EMBL" id="BQNB010008681">
    <property type="protein sequence ID" value="GJS52806.1"/>
    <property type="molecule type" value="Genomic_DNA"/>
</dbReference>
<reference evidence="2" key="1">
    <citation type="journal article" date="2022" name="Int. J. Mol. Sci.">
        <title>Draft Genome of Tanacetum Coccineum: Genomic Comparison of Closely Related Tanacetum-Family Plants.</title>
        <authorList>
            <person name="Yamashiro T."/>
            <person name="Shiraishi A."/>
            <person name="Nakayama K."/>
            <person name="Satake H."/>
        </authorList>
    </citation>
    <scope>NUCLEOTIDE SEQUENCE</scope>
</reference>
<proteinExistence type="predicted"/>
<keyword evidence="3" id="KW-1185">Reference proteome</keyword>
<evidence type="ECO:0000256" key="1">
    <source>
        <dbReference type="SAM" id="MobiDB-lite"/>
    </source>
</evidence>
<feature type="region of interest" description="Disordered" evidence="1">
    <location>
        <begin position="41"/>
        <end position="90"/>
    </location>
</feature>
<gene>
    <name evidence="2" type="ORF">Tco_0626168</name>
</gene>
<sequence>MSSASSAVTPILSQRGYFRELTRSSWVFGVEQAIALVVLPTAESPRYVTESDPEKDPEEYKDDETEDGPVDYPMDGGEDGDDDDAIHLGD</sequence>
<accession>A0ABQ4WIT6</accession>
<comment type="caution">
    <text evidence="2">The sequence shown here is derived from an EMBL/GenBank/DDBJ whole genome shotgun (WGS) entry which is preliminary data.</text>
</comment>
<feature type="compositionally biased region" description="Acidic residues" evidence="1">
    <location>
        <begin position="51"/>
        <end position="69"/>
    </location>
</feature>
<protein>
    <submittedName>
        <fullName evidence="2">Uncharacterized protein</fullName>
    </submittedName>
</protein>